<feature type="region of interest" description="Disordered" evidence="1">
    <location>
        <begin position="31"/>
        <end position="142"/>
    </location>
</feature>
<reference evidence="2 3" key="1">
    <citation type="journal article" date="2007" name="Science">
        <title>Sea anemone genome reveals ancestral eumetazoan gene repertoire and genomic organization.</title>
        <authorList>
            <person name="Putnam N.H."/>
            <person name="Srivastava M."/>
            <person name="Hellsten U."/>
            <person name="Dirks B."/>
            <person name="Chapman J."/>
            <person name="Salamov A."/>
            <person name="Terry A."/>
            <person name="Shapiro H."/>
            <person name="Lindquist E."/>
            <person name="Kapitonov V.V."/>
            <person name="Jurka J."/>
            <person name="Genikhovich G."/>
            <person name="Grigoriev I.V."/>
            <person name="Lucas S.M."/>
            <person name="Steele R.E."/>
            <person name="Finnerty J.R."/>
            <person name="Technau U."/>
            <person name="Martindale M.Q."/>
            <person name="Rokhsar D.S."/>
        </authorList>
    </citation>
    <scope>NUCLEOTIDE SEQUENCE [LARGE SCALE GENOMIC DNA]</scope>
    <source>
        <strain evidence="3">CH2 X CH6</strain>
    </source>
</reference>
<sequence length="142" mass="15311">MMEASRFWPPGYYPADELEIAISDEEGYMDEVDYGRPRTPEPARSPRDIITKGAFHPAPPGRGPVDDRATVYGPWGPSHGPLAHKNGQALLRNTDMGAMRVSPPNKLDPRGGLSSLPRSPRGPGAQSGFGLPQSPVPHPPPK</sequence>
<dbReference type="InParanoid" id="A7RVI9"/>
<accession>A7RVI9</accession>
<organism evidence="2 3">
    <name type="scientific">Nematostella vectensis</name>
    <name type="common">Starlet sea anemone</name>
    <dbReference type="NCBI Taxonomy" id="45351"/>
    <lineage>
        <taxon>Eukaryota</taxon>
        <taxon>Metazoa</taxon>
        <taxon>Cnidaria</taxon>
        <taxon>Anthozoa</taxon>
        <taxon>Hexacorallia</taxon>
        <taxon>Actiniaria</taxon>
        <taxon>Edwardsiidae</taxon>
        <taxon>Nematostella</taxon>
    </lineage>
</organism>
<evidence type="ECO:0000313" key="3">
    <source>
        <dbReference type="Proteomes" id="UP000001593"/>
    </source>
</evidence>
<gene>
    <name evidence="2" type="ORF">NEMVEDRAFT_v1g240979</name>
</gene>
<feature type="compositionally biased region" description="Basic and acidic residues" evidence="1">
    <location>
        <begin position="33"/>
        <end position="50"/>
    </location>
</feature>
<proteinExistence type="predicted"/>
<protein>
    <submittedName>
        <fullName evidence="2">Uncharacterized protein</fullName>
    </submittedName>
</protein>
<dbReference type="HOGENOM" id="CLU_1818090_0_0_1"/>
<evidence type="ECO:0000313" key="2">
    <source>
        <dbReference type="EMBL" id="EDO44584.1"/>
    </source>
</evidence>
<dbReference type="AlphaFoldDB" id="A7RVI9"/>
<dbReference type="Proteomes" id="UP000001593">
    <property type="component" value="Unassembled WGS sequence"/>
</dbReference>
<dbReference type="EMBL" id="DS469543">
    <property type="protein sequence ID" value="EDO44584.1"/>
    <property type="molecule type" value="Genomic_DNA"/>
</dbReference>
<keyword evidence="3" id="KW-1185">Reference proteome</keyword>
<evidence type="ECO:0000256" key="1">
    <source>
        <dbReference type="SAM" id="MobiDB-lite"/>
    </source>
</evidence>
<name>A7RVI9_NEMVE</name>